<comment type="subcellular location">
    <subcellularLocation>
        <location evidence="1">Membrane</location>
    </subcellularLocation>
</comment>
<proteinExistence type="predicted"/>
<feature type="domain" description="Bacterial surface antigen (D15)" evidence="3">
    <location>
        <begin position="3"/>
        <end position="217"/>
    </location>
</feature>
<dbReference type="Pfam" id="PF01103">
    <property type="entry name" value="Omp85"/>
    <property type="match status" value="1"/>
</dbReference>
<dbReference type="Proteomes" id="UP000266389">
    <property type="component" value="Unassembled WGS sequence"/>
</dbReference>
<keyword evidence="2" id="KW-0472">Membrane</keyword>
<dbReference type="EMBL" id="PHFL01000065">
    <property type="protein sequence ID" value="RFM23395.1"/>
    <property type="molecule type" value="Genomic_DNA"/>
</dbReference>
<feature type="non-terminal residue" evidence="4">
    <location>
        <position position="1"/>
    </location>
</feature>
<evidence type="ECO:0000256" key="1">
    <source>
        <dbReference type="ARBA" id="ARBA00004370"/>
    </source>
</evidence>
<dbReference type="AlphaFoldDB" id="A0A395LXX1"/>
<dbReference type="Gene3D" id="2.40.160.50">
    <property type="entry name" value="membrane protein fhac: a member of the omp85/tpsb transporter family"/>
    <property type="match status" value="1"/>
</dbReference>
<evidence type="ECO:0000256" key="2">
    <source>
        <dbReference type="ARBA" id="ARBA00023136"/>
    </source>
</evidence>
<organism evidence="4 5">
    <name type="scientific">Candidatus Thermochlorobacter aerophilus</name>
    <dbReference type="NCBI Taxonomy" id="1868324"/>
    <lineage>
        <taxon>Bacteria</taxon>
        <taxon>Pseudomonadati</taxon>
        <taxon>Chlorobiota</taxon>
        <taxon>Chlorobiia</taxon>
        <taxon>Chlorobiales</taxon>
        <taxon>Candidatus Thermochlorobacteriaceae</taxon>
        <taxon>Candidatus Thermochlorobacter</taxon>
    </lineage>
</organism>
<reference evidence="4 5" key="1">
    <citation type="journal article" date="2011" name="ISME J.">
        <title>Community ecology of hot spring cyanobacterial mats: predominant populations and their functional potential.</title>
        <authorList>
            <person name="Klatt C.G."/>
            <person name="Wood J.M."/>
            <person name="Rusch D.B."/>
            <person name="Bateson M.M."/>
            <person name="Hamamura N."/>
            <person name="Heidelberg J.F."/>
            <person name="Grossman A.R."/>
            <person name="Bhaya D."/>
            <person name="Cohan F.M."/>
            <person name="Kuhl M."/>
            <person name="Bryant D.A."/>
            <person name="Ward D.M."/>
        </authorList>
    </citation>
    <scope>NUCLEOTIDE SEQUENCE [LARGE SCALE GENOMIC DNA]</scope>
    <source>
        <strain evidence="4">OS</strain>
    </source>
</reference>
<evidence type="ECO:0000313" key="4">
    <source>
        <dbReference type="EMBL" id="RFM23395.1"/>
    </source>
</evidence>
<dbReference type="GO" id="GO:0019867">
    <property type="term" value="C:outer membrane"/>
    <property type="evidence" value="ECO:0007669"/>
    <property type="project" value="InterPro"/>
</dbReference>
<comment type="caution">
    <text evidence="4">The sequence shown here is derived from an EMBL/GenBank/DDBJ whole genome shotgun (WGS) entry which is preliminary data.</text>
</comment>
<gene>
    <name evidence="4" type="ORF">D0433_10700</name>
</gene>
<dbReference type="InterPro" id="IPR000184">
    <property type="entry name" value="Bac_surfAg_D15"/>
</dbReference>
<sequence>VADEFSIIQVISRNSLDNPIFARRGSDVSLTAQISGGPFLPGSVDFYKFIFKNQWFTPIVGNLVFMFNSEFGYLGRFSESDFVFPQNFFFMGGSGISFIPTIPLRGYLDQSIGNFEPGLNIPTGNVYTKFTAEIRYPISLNPQATVFALLFAEGGNVWRRFGDVNLADLKRSAGIGLRLFLPIIGLVGLDYGFGFDPVISRPGQANQGWNFIFTFGQFAR</sequence>
<protein>
    <submittedName>
        <fullName evidence="4">Outer membrane protein assembly factor BamA</fullName>
    </submittedName>
</protein>
<name>A0A395LXX1_9BACT</name>
<accession>A0A395LXX1</accession>
<evidence type="ECO:0000259" key="3">
    <source>
        <dbReference type="Pfam" id="PF01103"/>
    </source>
</evidence>
<evidence type="ECO:0000313" key="5">
    <source>
        <dbReference type="Proteomes" id="UP000266389"/>
    </source>
</evidence>